<dbReference type="PANTHER" id="PTHR24094:SF15">
    <property type="entry name" value="AMP-DEPENDENT SYNTHETASE_LIGASE DOMAIN-CONTAINING PROTEIN-RELATED"/>
    <property type="match status" value="1"/>
</dbReference>
<dbReference type="PANTHER" id="PTHR24094">
    <property type="entry name" value="SECRETED PROTEIN"/>
    <property type="match status" value="1"/>
</dbReference>
<evidence type="ECO:0000313" key="3">
    <source>
        <dbReference type="EMBL" id="CAB4673988.1"/>
    </source>
</evidence>
<feature type="domain" description="Excalibur calcium-binding" evidence="1">
    <location>
        <begin position="229"/>
        <end position="269"/>
    </location>
</feature>
<dbReference type="InterPro" id="IPR011089">
    <property type="entry name" value="GmrSD_C"/>
</dbReference>
<proteinExistence type="predicted"/>
<name>A0A6J6ZQP9_9ZZZZ</name>
<dbReference type="Pfam" id="PF05901">
    <property type="entry name" value="Excalibur"/>
    <property type="match status" value="1"/>
</dbReference>
<dbReference type="Pfam" id="PF07510">
    <property type="entry name" value="GmrSD_C"/>
    <property type="match status" value="1"/>
</dbReference>
<accession>A0A6J6ZQP9</accession>
<dbReference type="EMBL" id="CAEZWZ010000091">
    <property type="protein sequence ID" value="CAB4673988.1"/>
    <property type="molecule type" value="Genomic_DNA"/>
</dbReference>
<reference evidence="4" key="1">
    <citation type="submission" date="2020-05" db="EMBL/GenBank/DDBJ databases">
        <authorList>
            <person name="Chiriac C."/>
            <person name="Salcher M."/>
            <person name="Ghai R."/>
            <person name="Kavagutti S V."/>
        </authorList>
    </citation>
    <scope>NUCLEOTIDE SEQUENCE</scope>
</reference>
<dbReference type="SMART" id="SM00894">
    <property type="entry name" value="Excalibur"/>
    <property type="match status" value="1"/>
</dbReference>
<evidence type="ECO:0000259" key="1">
    <source>
        <dbReference type="SMART" id="SM00894"/>
    </source>
</evidence>
<sequence length="270" mass="29064">MSKKLVSLISIFLLLSLPQAQAESFELAIAADHEGGYERALFKIWIDADSDGCNTREEVLIQEAVVKPTIGNSCNLTGGAWLSPYDGIRTTKASALDIDHVVPLSEAWKSGAWAWTPAQRQAFANDVDDPRALVAVSLGQNRSKGDKDPSQWLPPKGVCTYIADWISIKARYQLSVDPIEAAFLTSKVKQCKSSVVTVVFNKKATKKVTPTPTPTTISSPTPTGLQLFKFANCNAAKAAGVAPIRKATNPGLYELNASLDRDKDGVACDA</sequence>
<dbReference type="InterPro" id="IPR008613">
    <property type="entry name" value="Excalibur_Ca-bd_domain"/>
</dbReference>
<dbReference type="AlphaFoldDB" id="A0A6J6ZQP9"/>
<dbReference type="EMBL" id="CAEZSM010000106">
    <property type="protein sequence ID" value="CAB4546886.1"/>
    <property type="molecule type" value="Genomic_DNA"/>
</dbReference>
<dbReference type="EMBL" id="CAFABD010000047">
    <property type="protein sequence ID" value="CAB4822556.1"/>
    <property type="molecule type" value="Genomic_DNA"/>
</dbReference>
<gene>
    <name evidence="2" type="ORF">UFOPK1438_00810</name>
    <name evidence="3" type="ORF">UFOPK2329_00644</name>
    <name evidence="4" type="ORF">UFOPK3166_00441</name>
</gene>
<evidence type="ECO:0000313" key="2">
    <source>
        <dbReference type="EMBL" id="CAB4546886.1"/>
    </source>
</evidence>
<evidence type="ECO:0000313" key="4">
    <source>
        <dbReference type="EMBL" id="CAB4822556.1"/>
    </source>
</evidence>
<organism evidence="4">
    <name type="scientific">freshwater metagenome</name>
    <dbReference type="NCBI Taxonomy" id="449393"/>
    <lineage>
        <taxon>unclassified sequences</taxon>
        <taxon>metagenomes</taxon>
        <taxon>ecological metagenomes</taxon>
    </lineage>
</organism>
<protein>
    <submittedName>
        <fullName evidence="4">Unannotated protein</fullName>
    </submittedName>
</protein>